<protein>
    <submittedName>
        <fullName evidence="3">Extracellular solute-binding protein</fullName>
    </submittedName>
</protein>
<reference evidence="3 4" key="1">
    <citation type="submission" date="2020-08" db="EMBL/GenBank/DDBJ databases">
        <title>Cohnella phylogeny.</title>
        <authorList>
            <person name="Dunlap C."/>
        </authorList>
    </citation>
    <scope>NUCLEOTIDE SEQUENCE [LARGE SCALE GENOMIC DNA]</scope>
    <source>
        <strain evidence="3 4">CBP 2801</strain>
    </source>
</reference>
<evidence type="ECO:0000256" key="2">
    <source>
        <dbReference type="SAM" id="SignalP"/>
    </source>
</evidence>
<dbReference type="RefSeq" id="WP_185132446.1">
    <property type="nucleotide sequence ID" value="NZ_JACJVO010000036.1"/>
</dbReference>
<evidence type="ECO:0000313" key="3">
    <source>
        <dbReference type="EMBL" id="MBB6734799.1"/>
    </source>
</evidence>
<feature type="region of interest" description="Disordered" evidence="1">
    <location>
        <begin position="35"/>
        <end position="55"/>
    </location>
</feature>
<dbReference type="PROSITE" id="PS51257">
    <property type="entry name" value="PROKAR_LIPOPROTEIN"/>
    <property type="match status" value="1"/>
</dbReference>
<keyword evidence="4" id="KW-1185">Reference proteome</keyword>
<dbReference type="InterPro" id="IPR050490">
    <property type="entry name" value="Bact_solute-bd_prot1"/>
</dbReference>
<accession>A0A7X0VXY4</accession>
<evidence type="ECO:0000256" key="1">
    <source>
        <dbReference type="SAM" id="MobiDB-lite"/>
    </source>
</evidence>
<dbReference type="InterPro" id="IPR006059">
    <property type="entry name" value="SBP"/>
</dbReference>
<dbReference type="Gene3D" id="3.40.190.10">
    <property type="entry name" value="Periplasmic binding protein-like II"/>
    <property type="match status" value="2"/>
</dbReference>
<evidence type="ECO:0000313" key="4">
    <source>
        <dbReference type="Proteomes" id="UP000564644"/>
    </source>
</evidence>
<feature type="signal peptide" evidence="2">
    <location>
        <begin position="1"/>
        <end position="22"/>
    </location>
</feature>
<dbReference type="CDD" id="cd13580">
    <property type="entry name" value="PBP2_AlgQ_like_1"/>
    <property type="match status" value="1"/>
</dbReference>
<dbReference type="PANTHER" id="PTHR43649">
    <property type="entry name" value="ARABINOSE-BINDING PROTEIN-RELATED"/>
    <property type="match status" value="1"/>
</dbReference>
<keyword evidence="2" id="KW-0732">Signal</keyword>
<dbReference type="PANTHER" id="PTHR43649:SF12">
    <property type="entry name" value="DIACETYLCHITOBIOSE BINDING PROTEIN DASA"/>
    <property type="match status" value="1"/>
</dbReference>
<sequence>MSKKKRFAAAVTLPLAISVILAGCGSGGNNDGGNATATGSAPTASGAAASPSAEAKDKPTLKLLRNYMADDYNTYPVNQFLEEATGYKLQNDMLPQENPGDKLNLIMASGSDYDLVDAMNKQDFFNFAQNGALTDLTPLIDQYGPNIKQAISPESFSGVTVDGKIYGIPTLNVSYVRTGLLIRTDWLEKVGKKMPTTLDELVDVLKAFKDQDPGGNGKNNIPMTIDAVALLDNLTGAYGIFGSWTEMDGKLVNVVNHPGLKDYVTFIRDLYDQGLLDKEFATNKSATAAEKFTSGRAGIYLAGWSSIPGYDEALQKNVPGATYQYIPPLKGPGGLSGFTEIGGFNKITFVPKSAKHPEDAIKLVNAMLDPDTFKDLFIGKEGETYTVENGNYMPIAPAFFDDRGQSNNFVIGMDEANFVQYWQARLQKSKPMFDNYKIINSVPQDQIHMDPLAFAPYLPKYSANSVKLDTLVNDRLIQMIVDGVSDKAIGDLQKAWNDAGGQDVEKEVNDWYASQQH</sequence>
<dbReference type="AlphaFoldDB" id="A0A7X0VXY4"/>
<comment type="caution">
    <text evidence="3">The sequence shown here is derived from an EMBL/GenBank/DDBJ whole genome shotgun (WGS) entry which is preliminary data.</text>
</comment>
<dbReference type="SUPFAM" id="SSF53850">
    <property type="entry name" value="Periplasmic binding protein-like II"/>
    <property type="match status" value="1"/>
</dbReference>
<feature type="chain" id="PRO_5039443428" evidence="2">
    <location>
        <begin position="23"/>
        <end position="517"/>
    </location>
</feature>
<dbReference type="Proteomes" id="UP000564644">
    <property type="component" value="Unassembled WGS sequence"/>
</dbReference>
<proteinExistence type="predicted"/>
<dbReference type="Pfam" id="PF13416">
    <property type="entry name" value="SBP_bac_8"/>
    <property type="match status" value="1"/>
</dbReference>
<gene>
    <name evidence="3" type="ORF">H7C18_28120</name>
</gene>
<organism evidence="3 4">
    <name type="scientific">Cohnella zeiphila</name>
    <dbReference type="NCBI Taxonomy" id="2761120"/>
    <lineage>
        <taxon>Bacteria</taxon>
        <taxon>Bacillati</taxon>
        <taxon>Bacillota</taxon>
        <taxon>Bacilli</taxon>
        <taxon>Bacillales</taxon>
        <taxon>Paenibacillaceae</taxon>
        <taxon>Cohnella</taxon>
    </lineage>
</organism>
<name>A0A7X0VXY4_9BACL</name>
<feature type="compositionally biased region" description="Low complexity" evidence="1">
    <location>
        <begin position="35"/>
        <end position="53"/>
    </location>
</feature>
<dbReference type="EMBL" id="JACJVO010000036">
    <property type="protein sequence ID" value="MBB6734799.1"/>
    <property type="molecule type" value="Genomic_DNA"/>
</dbReference>